<dbReference type="OrthoDB" id="8674725at2"/>
<reference evidence="2 3" key="1">
    <citation type="submission" date="2018-07" db="EMBL/GenBank/DDBJ databases">
        <authorList>
            <person name="Quirk P.G."/>
            <person name="Krulwich T.A."/>
        </authorList>
    </citation>
    <scope>NUCLEOTIDE SEQUENCE [LARGE SCALE GENOMIC DNA]</scope>
    <source>
        <strain evidence="2 3">CC-BB4</strain>
    </source>
</reference>
<dbReference type="KEGG" id="ptaw:DW352_20565"/>
<dbReference type="AlphaFoldDB" id="A0A346A0L2"/>
<keyword evidence="3" id="KW-1185">Reference proteome</keyword>
<dbReference type="Proteomes" id="UP000254889">
    <property type="component" value="Chromosome"/>
</dbReference>
<dbReference type="InterPro" id="IPR042100">
    <property type="entry name" value="Bug_dom1"/>
</dbReference>
<dbReference type="Pfam" id="PF03401">
    <property type="entry name" value="TctC"/>
    <property type="match status" value="1"/>
</dbReference>
<dbReference type="PANTHER" id="PTHR42928">
    <property type="entry name" value="TRICARBOXYLATE-BINDING PROTEIN"/>
    <property type="match status" value="1"/>
</dbReference>
<dbReference type="PROSITE" id="PS51318">
    <property type="entry name" value="TAT"/>
    <property type="match status" value="1"/>
</dbReference>
<dbReference type="PANTHER" id="PTHR42928:SF5">
    <property type="entry name" value="BLR1237 PROTEIN"/>
    <property type="match status" value="1"/>
</dbReference>
<sequence length="334" mass="35856">MPKHDEVPNGPCSNAMTRRQFGLAAAAAGAGLMLPAGSKALADAYPSRTVMIVAPAAAGGPTDTIGRAAAQRLTKVFNQNFIVENKPGASGNVAAQAVARAEADGYTLIVLLAPLAQNTAIYRNPGFHLQQDFKPLAHMASVDLVIAARKDLPVNNLDEFLAFLQKNPGKLSCGSQSPPQMKYLMQTTKVEFTVVPYKGSAPIANDLIAGQIDVGLVPYSDIAQHVDAGSVKVLFTNGPRRVRKLPNVQAVGEKFPGFYFWSWYGLAAPAHTPEPIVQRLRAELATIAKSPDFVAFVEKLGLSPVDEPEKFGDVIAGEISQWKRLVDELNLERM</sequence>
<dbReference type="PIRSF" id="PIRSF017082">
    <property type="entry name" value="YflP"/>
    <property type="match status" value="1"/>
</dbReference>
<dbReference type="EMBL" id="CP031417">
    <property type="protein sequence ID" value="AXK82709.1"/>
    <property type="molecule type" value="Genomic_DNA"/>
</dbReference>
<name>A0A346A0L2_9HYPH</name>
<dbReference type="SUPFAM" id="SSF53850">
    <property type="entry name" value="Periplasmic binding protein-like II"/>
    <property type="match status" value="1"/>
</dbReference>
<dbReference type="Gene3D" id="3.40.190.10">
    <property type="entry name" value="Periplasmic binding protein-like II"/>
    <property type="match status" value="1"/>
</dbReference>
<accession>A0A346A0L2</accession>
<dbReference type="CDD" id="cd07012">
    <property type="entry name" value="PBP2_Bug_TTT"/>
    <property type="match status" value="1"/>
</dbReference>
<dbReference type="InterPro" id="IPR005064">
    <property type="entry name" value="BUG"/>
</dbReference>
<evidence type="ECO:0000313" key="3">
    <source>
        <dbReference type="Proteomes" id="UP000254889"/>
    </source>
</evidence>
<dbReference type="Gene3D" id="3.40.190.150">
    <property type="entry name" value="Bordetella uptake gene, domain 1"/>
    <property type="match status" value="1"/>
</dbReference>
<organism evidence="2 3">
    <name type="scientific">Pseudolabrys taiwanensis</name>
    <dbReference type="NCBI Taxonomy" id="331696"/>
    <lineage>
        <taxon>Bacteria</taxon>
        <taxon>Pseudomonadati</taxon>
        <taxon>Pseudomonadota</taxon>
        <taxon>Alphaproteobacteria</taxon>
        <taxon>Hyphomicrobiales</taxon>
        <taxon>Xanthobacteraceae</taxon>
        <taxon>Pseudolabrys</taxon>
    </lineage>
</organism>
<evidence type="ECO:0000256" key="1">
    <source>
        <dbReference type="ARBA" id="ARBA00006987"/>
    </source>
</evidence>
<comment type="similarity">
    <text evidence="1">Belongs to the UPF0065 (bug) family.</text>
</comment>
<gene>
    <name evidence="2" type="ORF">DW352_20565</name>
</gene>
<protein>
    <submittedName>
        <fullName evidence="2">Tripartite tricarboxylate transporter substrate binding protein</fullName>
    </submittedName>
</protein>
<dbReference type="InterPro" id="IPR006311">
    <property type="entry name" value="TAT_signal"/>
</dbReference>
<proteinExistence type="inferred from homology"/>
<dbReference type="RefSeq" id="WP_115693088.1">
    <property type="nucleotide sequence ID" value="NZ_CP031417.1"/>
</dbReference>
<evidence type="ECO:0000313" key="2">
    <source>
        <dbReference type="EMBL" id="AXK82709.1"/>
    </source>
</evidence>